<dbReference type="PANTHER" id="PTHR22954:SF3">
    <property type="entry name" value="PROTEIN CBG08539"/>
    <property type="match status" value="1"/>
</dbReference>
<gene>
    <name evidence="3" type="primary">LOC102803112</name>
</gene>
<dbReference type="GeneID" id="102803112"/>
<reference evidence="3" key="1">
    <citation type="submission" date="2025-08" db="UniProtKB">
        <authorList>
            <consortium name="RefSeq"/>
        </authorList>
    </citation>
    <scope>IDENTIFICATION</scope>
    <source>
        <tissue evidence="3">Testes</tissue>
    </source>
</reference>
<evidence type="ECO:0000256" key="1">
    <source>
        <dbReference type="SAM" id="SignalP"/>
    </source>
</evidence>
<dbReference type="Pfam" id="PF03564">
    <property type="entry name" value="DUF1759"/>
    <property type="match status" value="1"/>
</dbReference>
<protein>
    <submittedName>
        <fullName evidence="3">Uncharacterized protein LOC102803112</fullName>
    </submittedName>
</protein>
<feature type="chain" id="PRO_5046215822" evidence="1">
    <location>
        <begin position="27"/>
        <end position="287"/>
    </location>
</feature>
<dbReference type="RefSeq" id="XP_006817799.1">
    <property type="nucleotide sequence ID" value="XM_006817736.1"/>
</dbReference>
<organism evidence="2 3">
    <name type="scientific">Saccoglossus kowalevskii</name>
    <name type="common">Acorn worm</name>
    <dbReference type="NCBI Taxonomy" id="10224"/>
    <lineage>
        <taxon>Eukaryota</taxon>
        <taxon>Metazoa</taxon>
        <taxon>Hemichordata</taxon>
        <taxon>Enteropneusta</taxon>
        <taxon>Harrimaniidae</taxon>
        <taxon>Saccoglossus</taxon>
    </lineage>
</organism>
<evidence type="ECO:0000313" key="3">
    <source>
        <dbReference type="RefSeq" id="XP_006817799.1"/>
    </source>
</evidence>
<dbReference type="InterPro" id="IPR005312">
    <property type="entry name" value="DUF1759"/>
</dbReference>
<keyword evidence="2" id="KW-1185">Reference proteome</keyword>
<accession>A0ABM0MCQ8</accession>
<name>A0ABM0MCQ8_SACKO</name>
<feature type="signal peptide" evidence="1">
    <location>
        <begin position="1"/>
        <end position="26"/>
    </location>
</feature>
<keyword evidence="1" id="KW-0732">Signal</keyword>
<sequence>MHSLSRNLKWWIVAVAHVDLLAIPRATQLIQRRNKARAQLQAVLTPIEELITQYPDANDKNAAYREILARKLAVDNRLSALVNADQQVIDHYDEDHAEFTETESYEVEILARFALLSMFVEEFQTIRFQQPVIQQAPLDHNMAALQPDQQTHYKSVRLPHLEIPTFHGDLLTWAEFIDNFKAAVHNDPRISDIQKFTYLRNYVDGEAKRLINGFPTTAENYKLAFDLLHDRYGQPRGIINAHMKSLWSQPPPDYNATSLREFHDALETTVRALKSRCCQNYRLIFNN</sequence>
<dbReference type="Proteomes" id="UP000694865">
    <property type="component" value="Unplaced"/>
</dbReference>
<dbReference type="PANTHER" id="PTHR22954">
    <property type="entry name" value="RETROVIRAL PROTEASE-RELATED"/>
    <property type="match status" value="1"/>
</dbReference>
<proteinExistence type="predicted"/>
<evidence type="ECO:0000313" key="2">
    <source>
        <dbReference type="Proteomes" id="UP000694865"/>
    </source>
</evidence>